<evidence type="ECO:0000313" key="2">
    <source>
        <dbReference type="Proteomes" id="UP000199494"/>
    </source>
</evidence>
<proteinExistence type="predicted"/>
<accession>A0A222VN48</accession>
<dbReference type="KEGG" id="pmad:BAY61_09335"/>
<gene>
    <name evidence="1" type="ORF">SAMN05421630_101230</name>
</gene>
<protein>
    <submittedName>
        <fullName evidence="1">Uncharacterized protein</fullName>
    </submittedName>
</protein>
<organism evidence="1 2">
    <name type="scientific">Prauserella marina</name>
    <dbReference type="NCBI Taxonomy" id="530584"/>
    <lineage>
        <taxon>Bacteria</taxon>
        <taxon>Bacillati</taxon>
        <taxon>Actinomycetota</taxon>
        <taxon>Actinomycetes</taxon>
        <taxon>Pseudonocardiales</taxon>
        <taxon>Pseudonocardiaceae</taxon>
        <taxon>Prauserella</taxon>
    </lineage>
</organism>
<evidence type="ECO:0000313" key="1">
    <source>
        <dbReference type="EMBL" id="SDC05082.1"/>
    </source>
</evidence>
<dbReference type="EMBL" id="FMZE01000001">
    <property type="protein sequence ID" value="SDC05082.1"/>
    <property type="molecule type" value="Genomic_DNA"/>
</dbReference>
<sequence>MVTGAPGRAAAHSAVAEGAPHEPEPELRTLAGHSRHDARGVVMELFRVLAIAAVPLGIIAAITMSDAWWFFSGLIAFMLLMLSTEPQSNSKQ</sequence>
<dbReference type="Proteomes" id="UP000199494">
    <property type="component" value="Unassembled WGS sequence"/>
</dbReference>
<dbReference type="AlphaFoldDB" id="A0A222VN48"/>
<keyword evidence="2" id="KW-1185">Reference proteome</keyword>
<reference evidence="1 2" key="1">
    <citation type="submission" date="2016-10" db="EMBL/GenBank/DDBJ databases">
        <authorList>
            <person name="de Groot N.N."/>
        </authorList>
    </citation>
    <scope>NUCLEOTIDE SEQUENCE [LARGE SCALE GENOMIC DNA]</scope>
    <source>
        <strain evidence="1 2">CGMCC 4.5506</strain>
    </source>
</reference>
<name>A0A222VN48_9PSEU</name>